<accession>A0AAV4VM49</accession>
<dbReference type="Pfam" id="PF08264">
    <property type="entry name" value="Anticodon_1"/>
    <property type="match status" value="1"/>
</dbReference>
<feature type="domain" description="Methionyl/Valyl/Leucyl/Isoleucyl-tRNA synthetase anticodon-binding" evidence="6">
    <location>
        <begin position="1"/>
        <end position="68"/>
    </location>
</feature>
<reference evidence="7 8" key="1">
    <citation type="submission" date="2021-06" db="EMBL/GenBank/DDBJ databases">
        <title>Caerostris extrusa draft genome.</title>
        <authorList>
            <person name="Kono N."/>
            <person name="Arakawa K."/>
        </authorList>
    </citation>
    <scope>NUCLEOTIDE SEQUENCE [LARGE SCALE GENOMIC DNA]</scope>
</reference>
<organism evidence="7 8">
    <name type="scientific">Caerostris extrusa</name>
    <name type="common">Bark spider</name>
    <name type="synonym">Caerostris bankana</name>
    <dbReference type="NCBI Taxonomy" id="172846"/>
    <lineage>
        <taxon>Eukaryota</taxon>
        <taxon>Metazoa</taxon>
        <taxon>Ecdysozoa</taxon>
        <taxon>Arthropoda</taxon>
        <taxon>Chelicerata</taxon>
        <taxon>Arachnida</taxon>
        <taxon>Araneae</taxon>
        <taxon>Araneomorphae</taxon>
        <taxon>Entelegynae</taxon>
        <taxon>Araneoidea</taxon>
        <taxon>Araneidae</taxon>
        <taxon>Caerostris</taxon>
    </lineage>
</organism>
<evidence type="ECO:0000256" key="3">
    <source>
        <dbReference type="ARBA" id="ARBA00022840"/>
    </source>
</evidence>
<keyword evidence="1" id="KW-0436">Ligase</keyword>
<dbReference type="InterPro" id="IPR013155">
    <property type="entry name" value="M/V/L/I-tRNA-synth_anticd-bd"/>
</dbReference>
<dbReference type="Proteomes" id="UP001054945">
    <property type="component" value="Unassembled WGS sequence"/>
</dbReference>
<gene>
    <name evidence="7" type="primary">LARS2</name>
    <name evidence="7" type="ORF">CEXT_167491</name>
</gene>
<evidence type="ECO:0000256" key="1">
    <source>
        <dbReference type="ARBA" id="ARBA00022598"/>
    </source>
</evidence>
<dbReference type="AlphaFoldDB" id="A0AAV4VM49"/>
<dbReference type="GO" id="GO:0004812">
    <property type="term" value="F:aminoacyl-tRNA ligase activity"/>
    <property type="evidence" value="ECO:0007669"/>
    <property type="project" value="UniProtKB-KW"/>
</dbReference>
<keyword evidence="8" id="KW-1185">Reference proteome</keyword>
<evidence type="ECO:0000313" key="8">
    <source>
        <dbReference type="Proteomes" id="UP001054945"/>
    </source>
</evidence>
<evidence type="ECO:0000256" key="5">
    <source>
        <dbReference type="ARBA" id="ARBA00023146"/>
    </source>
</evidence>
<dbReference type="InterPro" id="IPR009080">
    <property type="entry name" value="tRNAsynth_Ia_anticodon-bd"/>
</dbReference>
<comment type="caution">
    <text evidence="7">The sequence shown here is derived from an EMBL/GenBank/DDBJ whole genome shotgun (WGS) entry which is preliminary data.</text>
</comment>
<evidence type="ECO:0000313" key="7">
    <source>
        <dbReference type="EMBL" id="GIY71402.1"/>
    </source>
</evidence>
<keyword evidence="3" id="KW-0067">ATP-binding</keyword>
<keyword evidence="4" id="KW-0648">Protein biosynthesis</keyword>
<keyword evidence="2" id="KW-0547">Nucleotide-binding</keyword>
<dbReference type="GO" id="GO:0006418">
    <property type="term" value="P:tRNA aminoacylation for protein translation"/>
    <property type="evidence" value="ECO:0007669"/>
    <property type="project" value="InterPro"/>
</dbReference>
<proteinExistence type="predicted"/>
<name>A0AAV4VM49_CAEEX</name>
<evidence type="ECO:0000259" key="6">
    <source>
        <dbReference type="Pfam" id="PF08264"/>
    </source>
</evidence>
<keyword evidence="5" id="KW-0030">Aminoacyl-tRNA synthetase</keyword>
<dbReference type="SUPFAM" id="SSF47323">
    <property type="entry name" value="Anticodon-binding domain of a subclass of class I aminoacyl-tRNA synthetases"/>
    <property type="match status" value="1"/>
</dbReference>
<sequence length="139" mass="15467">MLAPMAPHFSSELWTAFSSAASGKEPSFDITKKPVLHQKWPEIPADCSMEIVIKINGDEVDSISIAKNDLDQLPAQKAIEAALKRQKVVDILNEGKVKHANYKAWENHDSEVHIIYKPFVVVVVVVTKPQCPAVRKDIP</sequence>
<dbReference type="Gene3D" id="1.10.730.10">
    <property type="entry name" value="Isoleucyl-tRNA Synthetase, Domain 1"/>
    <property type="match status" value="1"/>
</dbReference>
<protein>
    <submittedName>
        <fullName evidence="7">Leucyl-tRNA synthetase</fullName>
    </submittedName>
</protein>
<dbReference type="EMBL" id="BPLR01014803">
    <property type="protein sequence ID" value="GIY71402.1"/>
    <property type="molecule type" value="Genomic_DNA"/>
</dbReference>
<dbReference type="GO" id="GO:0005524">
    <property type="term" value="F:ATP binding"/>
    <property type="evidence" value="ECO:0007669"/>
    <property type="project" value="UniProtKB-KW"/>
</dbReference>
<evidence type="ECO:0000256" key="2">
    <source>
        <dbReference type="ARBA" id="ARBA00022741"/>
    </source>
</evidence>
<evidence type="ECO:0000256" key="4">
    <source>
        <dbReference type="ARBA" id="ARBA00022917"/>
    </source>
</evidence>